<evidence type="ECO:0000313" key="2">
    <source>
        <dbReference type="Proteomes" id="UP000261905"/>
    </source>
</evidence>
<dbReference type="RefSeq" id="WP_116042798.1">
    <property type="nucleotide sequence ID" value="NZ_QUBQ01000001.1"/>
</dbReference>
<dbReference type="AlphaFoldDB" id="A0A371PKA1"/>
<sequence length="130" mass="14976">MSASNLKDLIELLRSMGVNKPDNPDSEDIEKIIQLYFKNELTSEQFKAYFNAIDPAVRHVMDGLKACINSDKEVTSKVIDLIEKVIKMFDEQIKNATTLEERREIREQMRKPELLKKGVEMVSESVSKTK</sequence>
<dbReference type="EMBL" id="QUBQ01000001">
    <property type="protein sequence ID" value="REK76099.1"/>
    <property type="molecule type" value="Genomic_DNA"/>
</dbReference>
<dbReference type="Proteomes" id="UP000261905">
    <property type="component" value="Unassembled WGS sequence"/>
</dbReference>
<proteinExistence type="predicted"/>
<protein>
    <submittedName>
        <fullName evidence="1">Uncharacterized protein</fullName>
    </submittedName>
</protein>
<gene>
    <name evidence="1" type="ORF">DX130_03260</name>
</gene>
<organism evidence="1 2">
    <name type="scientific">Paenibacillus paeoniae</name>
    <dbReference type="NCBI Taxonomy" id="2292705"/>
    <lineage>
        <taxon>Bacteria</taxon>
        <taxon>Bacillati</taxon>
        <taxon>Bacillota</taxon>
        <taxon>Bacilli</taxon>
        <taxon>Bacillales</taxon>
        <taxon>Paenibacillaceae</taxon>
        <taxon>Paenibacillus</taxon>
    </lineage>
</organism>
<name>A0A371PKA1_9BACL</name>
<reference evidence="1 2" key="1">
    <citation type="submission" date="2018-08" db="EMBL/GenBank/DDBJ databases">
        <title>Paenibacillus sp. M4BSY-1, whole genome shotgun sequence.</title>
        <authorList>
            <person name="Tuo L."/>
        </authorList>
    </citation>
    <scope>NUCLEOTIDE SEQUENCE [LARGE SCALE GENOMIC DNA]</scope>
    <source>
        <strain evidence="1 2">M4BSY-1</strain>
    </source>
</reference>
<comment type="caution">
    <text evidence="1">The sequence shown here is derived from an EMBL/GenBank/DDBJ whole genome shotgun (WGS) entry which is preliminary data.</text>
</comment>
<keyword evidence="2" id="KW-1185">Reference proteome</keyword>
<accession>A0A371PKA1</accession>
<evidence type="ECO:0000313" key="1">
    <source>
        <dbReference type="EMBL" id="REK76099.1"/>
    </source>
</evidence>